<keyword evidence="2" id="KW-0255">Endonuclease</keyword>
<comment type="caution">
    <text evidence="2">The sequence shown here is derived from an EMBL/GenBank/DDBJ whole genome shotgun (WGS) entry which is preliminary data.</text>
</comment>
<reference evidence="2 3" key="1">
    <citation type="journal article" date="2019" name="Int. J. Syst. Evol. Microbiol.">
        <title>The Global Catalogue of Microorganisms (GCM) 10K type strain sequencing project: providing services to taxonomists for standard genome sequencing and annotation.</title>
        <authorList>
            <consortium name="The Broad Institute Genomics Platform"/>
            <consortium name="The Broad Institute Genome Sequencing Center for Infectious Disease"/>
            <person name="Wu L."/>
            <person name="Ma J."/>
        </authorList>
    </citation>
    <scope>NUCLEOTIDE SEQUENCE [LARGE SCALE GENOMIC DNA]</scope>
    <source>
        <strain evidence="2 3">JCM 15910</strain>
    </source>
</reference>
<name>A0ABN1LZX7_9SPHN</name>
<keyword evidence="3" id="KW-1185">Reference proteome</keyword>
<accession>A0ABN1LZX7</accession>
<gene>
    <name evidence="2" type="ORF">GCM10009115_08750</name>
</gene>
<feature type="domain" description="DUF559" evidence="1">
    <location>
        <begin position="7"/>
        <end position="108"/>
    </location>
</feature>
<dbReference type="GO" id="GO:0004519">
    <property type="term" value="F:endonuclease activity"/>
    <property type="evidence" value="ECO:0007669"/>
    <property type="project" value="UniProtKB-KW"/>
</dbReference>
<dbReference type="Pfam" id="PF04480">
    <property type="entry name" value="DUF559"/>
    <property type="match status" value="1"/>
</dbReference>
<dbReference type="PANTHER" id="PTHR38590:SF1">
    <property type="entry name" value="BLL0828 PROTEIN"/>
    <property type="match status" value="1"/>
</dbReference>
<evidence type="ECO:0000313" key="3">
    <source>
        <dbReference type="Proteomes" id="UP001500738"/>
    </source>
</evidence>
<keyword evidence="2" id="KW-0378">Hydrolase</keyword>
<sequence>MRDWRLIELAKKMRREQTEPELRLWFQLRAERFHGIKFRRQKVIGRYIADVSARDPMVVVEVDGDTHGFQEDYDRARTVFFEEQGYRVIRFANLDVMTNMEGVLEQLALFVGRAPLPTLSPEGERAI</sequence>
<evidence type="ECO:0000259" key="1">
    <source>
        <dbReference type="Pfam" id="PF04480"/>
    </source>
</evidence>
<proteinExistence type="predicted"/>
<dbReference type="InterPro" id="IPR007569">
    <property type="entry name" value="DUF559"/>
</dbReference>
<dbReference type="Gene3D" id="3.40.960.10">
    <property type="entry name" value="VSR Endonuclease"/>
    <property type="match status" value="1"/>
</dbReference>
<dbReference type="InterPro" id="IPR047216">
    <property type="entry name" value="Endonuclease_DUF559_bact"/>
</dbReference>
<dbReference type="SUPFAM" id="SSF52980">
    <property type="entry name" value="Restriction endonuclease-like"/>
    <property type="match status" value="1"/>
</dbReference>
<dbReference type="PANTHER" id="PTHR38590">
    <property type="entry name" value="BLL0828 PROTEIN"/>
    <property type="match status" value="1"/>
</dbReference>
<dbReference type="CDD" id="cd01038">
    <property type="entry name" value="Endonuclease_DUF559"/>
    <property type="match status" value="1"/>
</dbReference>
<keyword evidence="2" id="KW-0540">Nuclease</keyword>
<dbReference type="RefSeq" id="WP_215351060.1">
    <property type="nucleotide sequence ID" value="NZ_BAAAFE010000003.1"/>
</dbReference>
<protein>
    <submittedName>
        <fullName evidence="2">Endonuclease domain-containing protein</fullName>
    </submittedName>
</protein>
<organism evidence="2 3">
    <name type="scientific">Sphingopyxis soli</name>
    <dbReference type="NCBI Taxonomy" id="592051"/>
    <lineage>
        <taxon>Bacteria</taxon>
        <taxon>Pseudomonadati</taxon>
        <taxon>Pseudomonadota</taxon>
        <taxon>Alphaproteobacteria</taxon>
        <taxon>Sphingomonadales</taxon>
        <taxon>Sphingomonadaceae</taxon>
        <taxon>Sphingopyxis</taxon>
    </lineage>
</organism>
<dbReference type="Proteomes" id="UP001500738">
    <property type="component" value="Unassembled WGS sequence"/>
</dbReference>
<dbReference type="EMBL" id="BAAAFE010000003">
    <property type="protein sequence ID" value="GAA0862369.1"/>
    <property type="molecule type" value="Genomic_DNA"/>
</dbReference>
<evidence type="ECO:0000313" key="2">
    <source>
        <dbReference type="EMBL" id="GAA0862369.1"/>
    </source>
</evidence>
<dbReference type="InterPro" id="IPR011335">
    <property type="entry name" value="Restrct_endonuc-II-like"/>
</dbReference>